<gene>
    <name evidence="1" type="ORF">QFC19_001273</name>
</gene>
<accession>A0ACC2WIR3</accession>
<name>A0ACC2WIR3_9TREE</name>
<evidence type="ECO:0000313" key="2">
    <source>
        <dbReference type="Proteomes" id="UP001241377"/>
    </source>
</evidence>
<protein>
    <submittedName>
        <fullName evidence="1">Uncharacterized protein</fullName>
    </submittedName>
</protein>
<keyword evidence="2" id="KW-1185">Reference proteome</keyword>
<evidence type="ECO:0000313" key="1">
    <source>
        <dbReference type="EMBL" id="KAJ9111075.1"/>
    </source>
</evidence>
<dbReference type="EMBL" id="JASBWR010000009">
    <property type="protein sequence ID" value="KAJ9111075.1"/>
    <property type="molecule type" value="Genomic_DNA"/>
</dbReference>
<dbReference type="Proteomes" id="UP001241377">
    <property type="component" value="Unassembled WGS sequence"/>
</dbReference>
<comment type="caution">
    <text evidence="1">The sequence shown here is derived from an EMBL/GenBank/DDBJ whole genome shotgun (WGS) entry which is preliminary data.</text>
</comment>
<proteinExistence type="predicted"/>
<sequence length="504" mass="54462">MLDSVSLIEEDYRRYAAEVQLGEWEGVPGGVIEFIKKLGQDPPPGPKILISHIPLARPESSTCGPSREKGRLLKGAGIGYQNLLGSETTRFLLAYLKPSGIFRADTRTADSGDDHDYCEYWHPTGVKETTLKAFSMAMGVNRPGFQLMSLVPPTVQQGVSTPQPTFADVPCLLPDQLQIYFRFYIPLAAVCILVIFYLNLKRAIAKYGGWTIGTGGIVPDVSPTPRSSGVFNSGYNSVGLTPYREKSPTISRKSSQILKMSHLTDEPASSSMNGPSSGGGTARSRPGNIRRITKSAPVSPLASPKVGPKLFPAVPLVGDEEDSMYSGGPTTGEALYMGHGSAPRSLRGSTSAGMGYGDPEGLFLSVNNEKHHRAGPNTNTDDPSYLLPLPDSGNSLNRGYASPSSGGGGARPRPLSRKTSRMMSTPSDWISAAKAKDMTVMQLVFDTETRTRNRRLRILKQRLAVMGRWLGGTNGVLAKTAKEVWTVVWPTVIVWIAINALFFL</sequence>
<reference evidence="1" key="1">
    <citation type="submission" date="2023-04" db="EMBL/GenBank/DDBJ databases">
        <title>Draft Genome sequencing of Naganishia species isolated from polar environments using Oxford Nanopore Technology.</title>
        <authorList>
            <person name="Leo P."/>
            <person name="Venkateswaran K."/>
        </authorList>
    </citation>
    <scope>NUCLEOTIDE SEQUENCE</scope>
    <source>
        <strain evidence="1">MNA-CCFEE 5261</strain>
    </source>
</reference>
<organism evidence="1 2">
    <name type="scientific">Naganishia cerealis</name>
    <dbReference type="NCBI Taxonomy" id="610337"/>
    <lineage>
        <taxon>Eukaryota</taxon>
        <taxon>Fungi</taxon>
        <taxon>Dikarya</taxon>
        <taxon>Basidiomycota</taxon>
        <taxon>Agaricomycotina</taxon>
        <taxon>Tremellomycetes</taxon>
        <taxon>Filobasidiales</taxon>
        <taxon>Filobasidiaceae</taxon>
        <taxon>Naganishia</taxon>
    </lineage>
</organism>